<evidence type="ECO:0000313" key="2">
    <source>
        <dbReference type="EMBL" id="QSB44174.1"/>
    </source>
</evidence>
<feature type="transmembrane region" description="Helical" evidence="1">
    <location>
        <begin position="211"/>
        <end position="234"/>
    </location>
</feature>
<dbReference type="RefSeq" id="WP_102156186.1">
    <property type="nucleotide sequence ID" value="NZ_CP061510.1"/>
</dbReference>
<accession>A0ABX7KA98</accession>
<name>A0ABX7KA98_9SPHN</name>
<keyword evidence="1" id="KW-1133">Transmembrane helix</keyword>
<keyword evidence="1" id="KW-0812">Transmembrane</keyword>
<keyword evidence="3" id="KW-1185">Reference proteome</keyword>
<gene>
    <name evidence="2" type="ORF">IDJ81_12675</name>
</gene>
<reference evidence="2 3" key="1">
    <citation type="submission" date="2020-09" db="EMBL/GenBank/DDBJ databases">
        <title>Complete genome sequence of altererythrobacter flavus SS-21NJ, isolated from Dongying oil sludge in Shandong province.</title>
        <authorList>
            <person name="Sun S."/>
            <person name="Zhang Z."/>
        </authorList>
    </citation>
    <scope>NUCLEOTIDE SEQUENCE [LARGE SCALE GENOMIC DNA]</scope>
    <source>
        <strain evidence="2 3">SS-21NJ</strain>
    </source>
</reference>
<organism evidence="2 3">
    <name type="scientific">Tsuneonella flava</name>
    <dbReference type="NCBI Taxonomy" id="2055955"/>
    <lineage>
        <taxon>Bacteria</taxon>
        <taxon>Pseudomonadati</taxon>
        <taxon>Pseudomonadota</taxon>
        <taxon>Alphaproteobacteria</taxon>
        <taxon>Sphingomonadales</taxon>
        <taxon>Erythrobacteraceae</taxon>
        <taxon>Tsuneonella</taxon>
    </lineage>
</organism>
<evidence type="ECO:0000256" key="1">
    <source>
        <dbReference type="SAM" id="Phobius"/>
    </source>
</evidence>
<feature type="transmembrane region" description="Helical" evidence="1">
    <location>
        <begin position="33"/>
        <end position="55"/>
    </location>
</feature>
<keyword evidence="1" id="KW-0472">Membrane</keyword>
<feature type="transmembrane region" description="Helical" evidence="1">
    <location>
        <begin position="113"/>
        <end position="146"/>
    </location>
</feature>
<feature type="transmembrane region" description="Helical" evidence="1">
    <location>
        <begin position="177"/>
        <end position="199"/>
    </location>
</feature>
<sequence length="246" mass="26134">METGVLMSVDRQIGFADILSQTMETLSAGVRAAAIYVVVVGALGAAGVLTDLNGAETDVFFGFRSGFIYSADDGIVSALLQFAAWIASVIGGYLLVKTFLLERGAAVDSRNRFWAYIGMSIVSTIGTVLGFLLFIVPGIIIAVRWIASSGFLVGSNEGPIDSLRASWEATRGHSWPIFFAGVLLMIGYAVVIAFFAGIFGQTGMDRGVEMITKFVEPLASVLTTALGVSVYLLVSDRSKEVSDVFT</sequence>
<dbReference type="Proteomes" id="UP000663637">
    <property type="component" value="Chromosome"/>
</dbReference>
<feature type="transmembrane region" description="Helical" evidence="1">
    <location>
        <begin position="75"/>
        <end position="101"/>
    </location>
</feature>
<proteinExistence type="predicted"/>
<evidence type="ECO:0000313" key="3">
    <source>
        <dbReference type="Proteomes" id="UP000663637"/>
    </source>
</evidence>
<dbReference type="EMBL" id="CP061510">
    <property type="protein sequence ID" value="QSB44174.1"/>
    <property type="molecule type" value="Genomic_DNA"/>
</dbReference>
<protein>
    <submittedName>
        <fullName evidence="2">Glycerophosphoryl diester phosphodiesterase membrane domain-containing protein</fullName>
    </submittedName>
</protein>